<organism evidence="1 2">
    <name type="scientific">candidate division WOR-1 bacterium RIFOXYB2_FULL_37_13</name>
    <dbReference type="NCBI Taxonomy" id="1802579"/>
    <lineage>
        <taxon>Bacteria</taxon>
        <taxon>Bacillati</taxon>
        <taxon>Saganbacteria</taxon>
    </lineage>
</organism>
<name>A0A1F4SKW2_UNCSA</name>
<dbReference type="Proteomes" id="UP000178417">
    <property type="component" value="Unassembled WGS sequence"/>
</dbReference>
<dbReference type="InterPro" id="IPR027375">
    <property type="entry name" value="DKNYY"/>
</dbReference>
<dbReference type="EMBL" id="MEUB01000049">
    <property type="protein sequence ID" value="OGC21055.1"/>
    <property type="molecule type" value="Genomic_DNA"/>
</dbReference>
<dbReference type="STRING" id="1802579.A2310_08190"/>
<evidence type="ECO:0000313" key="1">
    <source>
        <dbReference type="EMBL" id="OGC21055.1"/>
    </source>
</evidence>
<dbReference type="AlphaFoldDB" id="A0A1F4SKW2"/>
<gene>
    <name evidence="1" type="ORF">A2310_08190</name>
</gene>
<accession>A0A1F4SKW2</accession>
<reference evidence="1 2" key="1">
    <citation type="journal article" date="2016" name="Nat. Commun.">
        <title>Thousands of microbial genomes shed light on interconnected biogeochemical processes in an aquifer system.</title>
        <authorList>
            <person name="Anantharaman K."/>
            <person name="Brown C.T."/>
            <person name="Hug L.A."/>
            <person name="Sharon I."/>
            <person name="Castelle C.J."/>
            <person name="Probst A.J."/>
            <person name="Thomas B.C."/>
            <person name="Singh A."/>
            <person name="Wilkins M.J."/>
            <person name="Karaoz U."/>
            <person name="Brodie E.L."/>
            <person name="Williams K.H."/>
            <person name="Hubbard S.S."/>
            <person name="Banfield J.F."/>
        </authorList>
    </citation>
    <scope>NUCLEOTIDE SEQUENCE [LARGE SCALE GENOMIC DNA]</scope>
</reference>
<dbReference type="Pfam" id="PF13644">
    <property type="entry name" value="DKNYY"/>
    <property type="match status" value="1"/>
</dbReference>
<evidence type="ECO:0000313" key="2">
    <source>
        <dbReference type="Proteomes" id="UP000178417"/>
    </source>
</evidence>
<proteinExistence type="predicted"/>
<protein>
    <submittedName>
        <fullName evidence="1">Uncharacterized protein</fullName>
    </submittedName>
</protein>
<sequence length="230" mass="27454">MNEKTIKEKLGFYDKNLFQYVDKETLQIVNQNFIKDKRGVYLVPSYHPTKAEIKNDKIHTEKVCKFAVCRGFFTVKNLHFVHREDYVNPSTRRQDCRMYYIVKLKGVKPKEFTQAQFIEKIARYVKSSYYLKDDKNAYYYNSFHGEYIVKLKKANVAHFVALNDSFAKDDKYCYFMDKIIAGADAATFKRKGDKTNPYLDIYTYEDKKFIYINDNNCRVHVQKKKKFVTQ</sequence>
<comment type="caution">
    <text evidence="1">The sequence shown here is derived from an EMBL/GenBank/DDBJ whole genome shotgun (WGS) entry which is preliminary data.</text>
</comment>